<dbReference type="PROSITE" id="PS50110">
    <property type="entry name" value="RESPONSE_REGULATORY"/>
    <property type="match status" value="1"/>
</dbReference>
<keyword evidence="10" id="KW-0418">Kinase</keyword>
<dbReference type="InterPro" id="IPR011006">
    <property type="entry name" value="CheY-like_superfamily"/>
</dbReference>
<proteinExistence type="predicted"/>
<dbReference type="EC" id="2.7.13.3" evidence="2"/>
<dbReference type="InterPro" id="IPR036097">
    <property type="entry name" value="HisK_dim/P_sf"/>
</dbReference>
<dbReference type="PROSITE" id="PS50109">
    <property type="entry name" value="HIS_KIN"/>
    <property type="match status" value="1"/>
</dbReference>
<dbReference type="CDD" id="cd19410">
    <property type="entry name" value="HK9-like_sensor"/>
    <property type="match status" value="1"/>
</dbReference>
<organism evidence="10 12">
    <name type="scientific">Methylobacterium oxalidis</name>
    <dbReference type="NCBI Taxonomy" id="944322"/>
    <lineage>
        <taxon>Bacteria</taxon>
        <taxon>Pseudomonadati</taxon>
        <taxon>Pseudomonadota</taxon>
        <taxon>Alphaproteobacteria</taxon>
        <taxon>Hyphomicrobiales</taxon>
        <taxon>Methylobacteriaceae</taxon>
        <taxon>Methylobacterium</taxon>
    </lineage>
</organism>
<dbReference type="SMART" id="SM00388">
    <property type="entry name" value="HisKA"/>
    <property type="match status" value="1"/>
</dbReference>
<dbReference type="CDD" id="cd16919">
    <property type="entry name" value="HATPase_CckA-like"/>
    <property type="match status" value="1"/>
</dbReference>
<evidence type="ECO:0000259" key="8">
    <source>
        <dbReference type="PROSITE" id="PS50109"/>
    </source>
</evidence>
<dbReference type="InterPro" id="IPR005467">
    <property type="entry name" value="His_kinase_dom"/>
</dbReference>
<feature type="compositionally biased region" description="Polar residues" evidence="6">
    <location>
        <begin position="1"/>
        <end position="11"/>
    </location>
</feature>
<dbReference type="SUPFAM" id="SSF52172">
    <property type="entry name" value="CheY-like"/>
    <property type="match status" value="1"/>
</dbReference>
<comment type="catalytic activity">
    <reaction evidence="1">
        <text>ATP + protein L-histidine = ADP + protein N-phospho-L-histidine.</text>
        <dbReference type="EC" id="2.7.13.3"/>
    </reaction>
</comment>
<feature type="modified residue" description="4-aspartylphosphate" evidence="4">
    <location>
        <position position="565"/>
    </location>
</feature>
<dbReference type="EMBL" id="BSPK01000019">
    <property type="protein sequence ID" value="GLS63159.1"/>
    <property type="molecule type" value="Genomic_DNA"/>
</dbReference>
<evidence type="ECO:0000256" key="2">
    <source>
        <dbReference type="ARBA" id="ARBA00012438"/>
    </source>
</evidence>
<dbReference type="EMBL" id="BJZU01000074">
    <property type="protein sequence ID" value="GEP05680.1"/>
    <property type="molecule type" value="Genomic_DNA"/>
</dbReference>
<dbReference type="Pfam" id="PF05227">
    <property type="entry name" value="CHASE3"/>
    <property type="match status" value="1"/>
</dbReference>
<feature type="domain" description="Response regulatory" evidence="9">
    <location>
        <begin position="515"/>
        <end position="630"/>
    </location>
</feature>
<dbReference type="Pfam" id="PF00512">
    <property type="entry name" value="HisKA"/>
    <property type="match status" value="1"/>
</dbReference>
<keyword evidence="10" id="KW-0808">Transferase</keyword>
<feature type="domain" description="Histidine kinase" evidence="8">
    <location>
        <begin position="269"/>
        <end position="493"/>
    </location>
</feature>
<keyword evidence="7" id="KW-0812">Transmembrane</keyword>
<dbReference type="GO" id="GO:0000155">
    <property type="term" value="F:phosphorelay sensor kinase activity"/>
    <property type="evidence" value="ECO:0007669"/>
    <property type="project" value="InterPro"/>
</dbReference>
<evidence type="ECO:0000256" key="5">
    <source>
        <dbReference type="SAM" id="Coils"/>
    </source>
</evidence>
<dbReference type="InterPro" id="IPR001789">
    <property type="entry name" value="Sig_transdc_resp-reg_receiver"/>
</dbReference>
<dbReference type="CDD" id="cd00082">
    <property type="entry name" value="HisKA"/>
    <property type="match status" value="1"/>
</dbReference>
<feature type="region of interest" description="Disordered" evidence="6">
    <location>
        <begin position="1"/>
        <end position="20"/>
    </location>
</feature>
<dbReference type="InterPro" id="IPR004358">
    <property type="entry name" value="Sig_transdc_His_kin-like_C"/>
</dbReference>
<dbReference type="PRINTS" id="PR00344">
    <property type="entry name" value="BCTRLSENSOR"/>
</dbReference>
<dbReference type="Proteomes" id="UP000321960">
    <property type="component" value="Unassembled WGS sequence"/>
</dbReference>
<dbReference type="AlphaFoldDB" id="A0A512J6Y7"/>
<evidence type="ECO:0000256" key="6">
    <source>
        <dbReference type="SAM" id="MobiDB-lite"/>
    </source>
</evidence>
<feature type="transmembrane region" description="Helical" evidence="7">
    <location>
        <begin position="196"/>
        <end position="217"/>
    </location>
</feature>
<evidence type="ECO:0000259" key="9">
    <source>
        <dbReference type="PROSITE" id="PS50110"/>
    </source>
</evidence>
<dbReference type="OrthoDB" id="9796100at2"/>
<dbReference type="PANTHER" id="PTHR43065:SF49">
    <property type="entry name" value="HISTIDINE KINASE"/>
    <property type="match status" value="1"/>
</dbReference>
<accession>A0A512J6Y7</accession>
<reference evidence="11" key="4">
    <citation type="submission" date="2023-01" db="EMBL/GenBank/DDBJ databases">
        <title>Draft genome sequence of Methylobacterium oxalidis strain NBRC 107715.</title>
        <authorList>
            <person name="Sun Q."/>
            <person name="Mori K."/>
        </authorList>
    </citation>
    <scope>NUCLEOTIDE SEQUENCE</scope>
    <source>
        <strain evidence="11">NBRC 107715</strain>
    </source>
</reference>
<evidence type="ECO:0000256" key="3">
    <source>
        <dbReference type="ARBA" id="ARBA00022553"/>
    </source>
</evidence>
<evidence type="ECO:0000256" key="4">
    <source>
        <dbReference type="PROSITE-ProRule" id="PRU00169"/>
    </source>
</evidence>
<dbReference type="Pfam" id="PF00072">
    <property type="entry name" value="Response_reg"/>
    <property type="match status" value="1"/>
</dbReference>
<evidence type="ECO:0000256" key="7">
    <source>
        <dbReference type="SAM" id="Phobius"/>
    </source>
</evidence>
<dbReference type="InterPro" id="IPR007891">
    <property type="entry name" value="CHASE3"/>
</dbReference>
<dbReference type="Gene3D" id="3.40.50.2300">
    <property type="match status" value="1"/>
</dbReference>
<evidence type="ECO:0000313" key="12">
    <source>
        <dbReference type="Proteomes" id="UP000321960"/>
    </source>
</evidence>
<evidence type="ECO:0000313" key="11">
    <source>
        <dbReference type="EMBL" id="GLS63159.1"/>
    </source>
</evidence>
<keyword evidence="5" id="KW-0175">Coiled coil</keyword>
<keyword evidence="13" id="KW-1185">Reference proteome</keyword>
<dbReference type="RefSeq" id="WP_147027228.1">
    <property type="nucleotide sequence ID" value="NZ_BJZU01000074.1"/>
</dbReference>
<dbReference type="Gene3D" id="3.30.565.10">
    <property type="entry name" value="Histidine kinase-like ATPase, C-terminal domain"/>
    <property type="match status" value="1"/>
</dbReference>
<dbReference type="SUPFAM" id="SSF47384">
    <property type="entry name" value="Homodimeric domain of signal transducing histidine kinase"/>
    <property type="match status" value="1"/>
</dbReference>
<keyword evidence="7" id="KW-1133">Transmembrane helix</keyword>
<dbReference type="SMART" id="SM00448">
    <property type="entry name" value="REC"/>
    <property type="match status" value="1"/>
</dbReference>
<reference evidence="11" key="1">
    <citation type="journal article" date="2014" name="Int. J. Syst. Evol. Microbiol.">
        <title>Complete genome of a new Firmicutes species belonging to the dominant human colonic microbiota ('Ruminococcus bicirculans') reveals two chromosomes and a selective capacity to utilize plant glucans.</title>
        <authorList>
            <consortium name="NISC Comparative Sequencing Program"/>
            <person name="Wegmann U."/>
            <person name="Louis P."/>
            <person name="Goesmann A."/>
            <person name="Henrissat B."/>
            <person name="Duncan S.H."/>
            <person name="Flint H.J."/>
        </authorList>
    </citation>
    <scope>NUCLEOTIDE SEQUENCE</scope>
    <source>
        <strain evidence="11">NBRC 107715</strain>
    </source>
</reference>
<keyword evidence="7" id="KW-0472">Membrane</keyword>
<evidence type="ECO:0000313" key="10">
    <source>
        <dbReference type="EMBL" id="GEP05680.1"/>
    </source>
</evidence>
<reference evidence="13" key="2">
    <citation type="journal article" date="2019" name="Int. J. Syst. Evol. Microbiol.">
        <title>The Global Catalogue of Microorganisms (GCM) 10K type strain sequencing project: providing services to taxonomists for standard genome sequencing and annotation.</title>
        <authorList>
            <consortium name="The Broad Institute Genomics Platform"/>
            <consortium name="The Broad Institute Genome Sequencing Center for Infectious Disease"/>
            <person name="Wu L."/>
            <person name="Ma J."/>
        </authorList>
    </citation>
    <scope>NUCLEOTIDE SEQUENCE [LARGE SCALE GENOMIC DNA]</scope>
    <source>
        <strain evidence="13">NBRC 107715</strain>
    </source>
</reference>
<feature type="coiled-coil region" evidence="5">
    <location>
        <begin position="233"/>
        <end position="305"/>
    </location>
</feature>
<dbReference type="PANTHER" id="PTHR43065">
    <property type="entry name" value="SENSOR HISTIDINE KINASE"/>
    <property type="match status" value="1"/>
</dbReference>
<protein>
    <recommendedName>
        <fullName evidence="2">histidine kinase</fullName>
        <ecNumber evidence="2">2.7.13.3</ecNumber>
    </recommendedName>
</protein>
<gene>
    <name evidence="11" type="ORF">GCM10007888_15400</name>
    <name evidence="10" type="ORF">MOX02_37180</name>
</gene>
<name>A0A512J6Y7_9HYPH</name>
<dbReference type="Pfam" id="PF02518">
    <property type="entry name" value="HATPase_c"/>
    <property type="match status" value="1"/>
</dbReference>
<sequence length="635" mass="67885">MSDARQFTSPSGAGPDSTPPRAFNLAPLVAGFLLLVAVVAATGGLTAMQRGNVADTRQTVELRASVARLFSMLQDAETSQRGYLLTGEDAYLAPFRETEGRITAALDRLADAVAAELEAGAALAKLRAVTGDKLAELRRTIDLHRSGESEASLAVVRSGEGKRLMDRVRAIVEALEADIDARLRARQDTSSTTARSLQIAIGAAVLLAVSLAAYAVFEAATRNRRIAAAHADLASAHAALLRASAARERLEDQLRQSQKMEAMGQLTGGLAHDFNNMLAIIMGNLNLMKRRIERGEARLDAYVQQALDAGARAATLTHRLLAFARKQPLTPEPIDCNRLVPGMSEILRRTLGERVRVETVLAGGLWTTRADANQLENALLNLAVNARDAMPDGGCLTIETANAHLDDAYAEVHPGIPAGQYVLIVITDTGTGMSPEVAARAFDPFFTTKSVGQGTGLGLSQVYGFVRQSGGHVKIYSEPQRGTSVKIYLPRVVGAEIAAAGPADIAIPEGDPGQIILVVEDEDGVRRMAVEALRDLRYTVIHAAGGAQALRILDNHPGVALLFTDVVMPEMSGRELADAARERHPNLRVLFTTGYTRNAIVHNGIVDADVQLLGKPYTLEQLARKVRQVIAAKPA</sequence>
<dbReference type="Gene3D" id="1.10.287.130">
    <property type="match status" value="1"/>
</dbReference>
<dbReference type="InterPro" id="IPR003661">
    <property type="entry name" value="HisK_dim/P_dom"/>
</dbReference>
<reference evidence="10 12" key="3">
    <citation type="submission" date="2019-07" db="EMBL/GenBank/DDBJ databases">
        <title>Whole genome shotgun sequence of Methylobacterium oxalidis NBRC 107715.</title>
        <authorList>
            <person name="Hosoyama A."/>
            <person name="Uohara A."/>
            <person name="Ohji S."/>
            <person name="Ichikawa N."/>
        </authorList>
    </citation>
    <scope>NUCLEOTIDE SEQUENCE [LARGE SCALE GENOMIC DNA]</scope>
    <source>
        <strain evidence="10 12">NBRC 107715</strain>
    </source>
</reference>
<evidence type="ECO:0000313" key="13">
    <source>
        <dbReference type="Proteomes" id="UP001156856"/>
    </source>
</evidence>
<evidence type="ECO:0000256" key="1">
    <source>
        <dbReference type="ARBA" id="ARBA00000085"/>
    </source>
</evidence>
<keyword evidence="3 4" id="KW-0597">Phosphoprotein</keyword>
<dbReference type="InterPro" id="IPR036890">
    <property type="entry name" value="HATPase_C_sf"/>
</dbReference>
<dbReference type="Proteomes" id="UP001156856">
    <property type="component" value="Unassembled WGS sequence"/>
</dbReference>
<dbReference type="InterPro" id="IPR003594">
    <property type="entry name" value="HATPase_dom"/>
</dbReference>
<dbReference type="SUPFAM" id="SSF55874">
    <property type="entry name" value="ATPase domain of HSP90 chaperone/DNA topoisomerase II/histidine kinase"/>
    <property type="match status" value="1"/>
</dbReference>
<feature type="transmembrane region" description="Helical" evidence="7">
    <location>
        <begin position="25"/>
        <end position="48"/>
    </location>
</feature>
<dbReference type="SMART" id="SM00387">
    <property type="entry name" value="HATPase_c"/>
    <property type="match status" value="1"/>
</dbReference>
<comment type="caution">
    <text evidence="10">The sequence shown here is derived from an EMBL/GenBank/DDBJ whole genome shotgun (WGS) entry which is preliminary data.</text>
</comment>